<reference evidence="1" key="1">
    <citation type="submission" date="2021-06" db="EMBL/GenBank/DDBJ databases">
        <title>Parelaphostrongylus tenuis whole genome reference sequence.</title>
        <authorList>
            <person name="Garwood T.J."/>
            <person name="Larsen P.A."/>
            <person name="Fountain-Jones N.M."/>
            <person name="Garbe J.R."/>
            <person name="Macchietto M.G."/>
            <person name="Kania S.A."/>
            <person name="Gerhold R.W."/>
            <person name="Richards J.E."/>
            <person name="Wolf T.M."/>
        </authorList>
    </citation>
    <scope>NUCLEOTIDE SEQUENCE</scope>
    <source>
        <strain evidence="1">MNPRO001-30</strain>
        <tissue evidence="1">Meninges</tissue>
    </source>
</reference>
<accession>A0AAD5QMV7</accession>
<evidence type="ECO:0000313" key="2">
    <source>
        <dbReference type="Proteomes" id="UP001196413"/>
    </source>
</evidence>
<comment type="caution">
    <text evidence="1">The sequence shown here is derived from an EMBL/GenBank/DDBJ whole genome shotgun (WGS) entry which is preliminary data.</text>
</comment>
<dbReference type="EMBL" id="JAHQIW010003283">
    <property type="protein sequence ID" value="KAJ1358018.1"/>
    <property type="molecule type" value="Genomic_DNA"/>
</dbReference>
<evidence type="ECO:0000313" key="1">
    <source>
        <dbReference type="EMBL" id="KAJ1358018.1"/>
    </source>
</evidence>
<proteinExistence type="predicted"/>
<dbReference type="AlphaFoldDB" id="A0AAD5QMV7"/>
<protein>
    <submittedName>
        <fullName evidence="1">Uncharacterized protein</fullName>
    </submittedName>
</protein>
<keyword evidence="2" id="KW-1185">Reference proteome</keyword>
<gene>
    <name evidence="1" type="ORF">KIN20_016319</name>
</gene>
<dbReference type="Proteomes" id="UP001196413">
    <property type="component" value="Unassembled WGS sequence"/>
</dbReference>
<sequence>MASDKWHDAIAKPVKAFFRKPQVWNARDQQSINFGILDINHCFLMTTCDMFRITYKVFDWILRPGLTKHSILLSPQIESKVPPWEDKCIDSHNFMRLGVTL</sequence>
<organism evidence="1 2">
    <name type="scientific">Parelaphostrongylus tenuis</name>
    <name type="common">Meningeal worm</name>
    <dbReference type="NCBI Taxonomy" id="148309"/>
    <lineage>
        <taxon>Eukaryota</taxon>
        <taxon>Metazoa</taxon>
        <taxon>Ecdysozoa</taxon>
        <taxon>Nematoda</taxon>
        <taxon>Chromadorea</taxon>
        <taxon>Rhabditida</taxon>
        <taxon>Rhabditina</taxon>
        <taxon>Rhabditomorpha</taxon>
        <taxon>Strongyloidea</taxon>
        <taxon>Metastrongylidae</taxon>
        <taxon>Parelaphostrongylus</taxon>
    </lineage>
</organism>
<name>A0AAD5QMV7_PARTN</name>